<gene>
    <name evidence="6" type="ORF">EV146_110147</name>
</gene>
<accession>A0A4R2B7I6</accession>
<evidence type="ECO:0000313" key="7">
    <source>
        <dbReference type="Proteomes" id="UP000295689"/>
    </source>
</evidence>
<evidence type="ECO:0000256" key="1">
    <source>
        <dbReference type="ARBA" id="ARBA00009986"/>
    </source>
</evidence>
<dbReference type="Gene3D" id="3.40.309.10">
    <property type="entry name" value="Aldehyde Dehydrogenase, Chain A, domain 2"/>
    <property type="match status" value="1"/>
</dbReference>
<dbReference type="Proteomes" id="UP000295689">
    <property type="component" value="Unassembled WGS sequence"/>
</dbReference>
<reference evidence="6 7" key="1">
    <citation type="journal article" date="2015" name="Stand. Genomic Sci.">
        <title>Genomic Encyclopedia of Bacterial and Archaeal Type Strains, Phase III: the genomes of soil and plant-associated and newly described type strains.</title>
        <authorList>
            <person name="Whitman W.B."/>
            <person name="Woyke T."/>
            <person name="Klenk H.P."/>
            <person name="Zhou Y."/>
            <person name="Lilburn T.G."/>
            <person name="Beck B.J."/>
            <person name="De Vos P."/>
            <person name="Vandamme P."/>
            <person name="Eisen J.A."/>
            <person name="Garrity G."/>
            <person name="Hugenholtz P."/>
            <person name="Kyrpides N.C."/>
        </authorList>
    </citation>
    <scope>NUCLEOTIDE SEQUENCE [LARGE SCALE GENOMIC DNA]</scope>
    <source>
        <strain evidence="6 7">CV53</strain>
    </source>
</reference>
<evidence type="ECO:0000256" key="2">
    <source>
        <dbReference type="ARBA" id="ARBA00023002"/>
    </source>
</evidence>
<dbReference type="SUPFAM" id="SSF53720">
    <property type="entry name" value="ALDH-like"/>
    <property type="match status" value="1"/>
</dbReference>
<comment type="similarity">
    <text evidence="1 4">Belongs to the aldehyde dehydrogenase family.</text>
</comment>
<dbReference type="InterPro" id="IPR029510">
    <property type="entry name" value="Ald_DH_CS_GLU"/>
</dbReference>
<evidence type="ECO:0000256" key="3">
    <source>
        <dbReference type="PROSITE-ProRule" id="PRU10007"/>
    </source>
</evidence>
<dbReference type="PROSITE" id="PS00687">
    <property type="entry name" value="ALDEHYDE_DEHYDR_GLU"/>
    <property type="match status" value="1"/>
</dbReference>
<dbReference type="InterPro" id="IPR016161">
    <property type="entry name" value="Ald_DH/histidinol_DH"/>
</dbReference>
<dbReference type="InterPro" id="IPR016162">
    <property type="entry name" value="Ald_DH_N"/>
</dbReference>
<proteinExistence type="inferred from homology"/>
<organism evidence="6 7">
    <name type="scientific">Mesobacillus foraminis</name>
    <dbReference type="NCBI Taxonomy" id="279826"/>
    <lineage>
        <taxon>Bacteria</taxon>
        <taxon>Bacillati</taxon>
        <taxon>Bacillota</taxon>
        <taxon>Bacilli</taxon>
        <taxon>Bacillales</taxon>
        <taxon>Bacillaceae</taxon>
        <taxon>Mesobacillus</taxon>
    </lineage>
</organism>
<name>A0A4R2B7I6_9BACI</name>
<sequence length="498" mass="53810">MTLALSAGMVNWLENHQPKTYGNYINGEWVNSGSGETYPIYNAANRERLLATFQNSNKEDVNKAVEAAHIAFKNWSKLPGPDRGSILFRFADLLEQDTDELAYMLSAEQGKILDESKGEVLRAAKEARFCAGEAFRIEGNTLPGERSNVWSSTVRSPIGVVAAIAPWNFPVVTPVRKIAPALAYGCTVVYKPASLTPWTSVRLMELLAKAGVPDGVVNLVIGSGANVGDPLVNHPLVRGISFTGSSSLGIEINQKAAGRLAKTQLELGGKNPAVVLDFKDADAIANQIVSAAFACSGQRCTSISRVIVLKEKKQEVTEALRRQLENIRVGPSWEEGVTMGPLVNASQLDSVQEYLKIGVAEGARVLFGGEILSEGHFSQGAYMKPALLDQVTPDMRVAKEEIFGPVLTIIEVENKEEALQVANNVEYGLAASIFTDEFSTVYHFADQLVAGMIHINHGTASAAHMPFGGVKQSGAGAFSIGHTNAEFFTEMKVVYFEY</sequence>
<protein>
    <submittedName>
        <fullName evidence="6">Aldehyde dehydrogenase (NAD+)</fullName>
    </submittedName>
</protein>
<dbReference type="GO" id="GO:0016620">
    <property type="term" value="F:oxidoreductase activity, acting on the aldehyde or oxo group of donors, NAD or NADP as acceptor"/>
    <property type="evidence" value="ECO:0007669"/>
    <property type="project" value="InterPro"/>
</dbReference>
<dbReference type="InterPro" id="IPR016163">
    <property type="entry name" value="Ald_DH_C"/>
</dbReference>
<feature type="active site" evidence="3">
    <location>
        <position position="266"/>
    </location>
</feature>
<dbReference type="Pfam" id="PF00171">
    <property type="entry name" value="Aldedh"/>
    <property type="match status" value="1"/>
</dbReference>
<evidence type="ECO:0000259" key="5">
    <source>
        <dbReference type="Pfam" id="PF00171"/>
    </source>
</evidence>
<keyword evidence="2 4" id="KW-0560">Oxidoreductase</keyword>
<evidence type="ECO:0000313" key="6">
    <source>
        <dbReference type="EMBL" id="TCN22661.1"/>
    </source>
</evidence>
<feature type="domain" description="Aldehyde dehydrogenase" evidence="5">
    <location>
        <begin position="29"/>
        <end position="494"/>
    </location>
</feature>
<dbReference type="EMBL" id="SLVV01000010">
    <property type="protein sequence ID" value="TCN22661.1"/>
    <property type="molecule type" value="Genomic_DNA"/>
</dbReference>
<dbReference type="Gene3D" id="3.40.605.10">
    <property type="entry name" value="Aldehyde Dehydrogenase, Chain A, domain 1"/>
    <property type="match status" value="1"/>
</dbReference>
<evidence type="ECO:0000256" key="4">
    <source>
        <dbReference type="RuleBase" id="RU003345"/>
    </source>
</evidence>
<dbReference type="AlphaFoldDB" id="A0A4R2B7I6"/>
<dbReference type="RefSeq" id="WP_132009525.1">
    <property type="nucleotide sequence ID" value="NZ_JABUHM010000011.1"/>
</dbReference>
<dbReference type="FunFam" id="3.40.605.10:FF:000007">
    <property type="entry name" value="NAD/NADP-dependent betaine aldehyde dehydrogenase"/>
    <property type="match status" value="1"/>
</dbReference>
<comment type="caution">
    <text evidence="6">The sequence shown here is derived from an EMBL/GenBank/DDBJ whole genome shotgun (WGS) entry which is preliminary data.</text>
</comment>
<keyword evidence="7" id="KW-1185">Reference proteome</keyword>
<dbReference type="InterPro" id="IPR015590">
    <property type="entry name" value="Aldehyde_DH_dom"/>
</dbReference>
<dbReference type="PANTHER" id="PTHR11699">
    <property type="entry name" value="ALDEHYDE DEHYDROGENASE-RELATED"/>
    <property type="match status" value="1"/>
</dbReference>